<dbReference type="NCBIfam" id="NF008692">
    <property type="entry name" value="PRK11713.1-5"/>
    <property type="match status" value="1"/>
</dbReference>
<dbReference type="InterPro" id="IPR046887">
    <property type="entry name" value="RsmE_PUA-like"/>
</dbReference>
<organism evidence="15 16">
    <name type="scientific">Chitinilyticum piscinae</name>
    <dbReference type="NCBI Taxonomy" id="2866724"/>
    <lineage>
        <taxon>Bacteria</taxon>
        <taxon>Pseudomonadati</taxon>
        <taxon>Pseudomonadota</taxon>
        <taxon>Betaproteobacteria</taxon>
        <taxon>Neisseriales</taxon>
        <taxon>Chitinibacteraceae</taxon>
        <taxon>Chitinilyticum</taxon>
    </lineage>
</organism>
<keyword evidence="16" id="KW-1185">Reference proteome</keyword>
<evidence type="ECO:0000256" key="1">
    <source>
        <dbReference type="ARBA" id="ARBA00004496"/>
    </source>
</evidence>
<evidence type="ECO:0000256" key="10">
    <source>
        <dbReference type="ARBA" id="ARBA00025699"/>
    </source>
</evidence>
<dbReference type="EC" id="2.1.1.193" evidence="3 12"/>
<evidence type="ECO:0000259" key="13">
    <source>
        <dbReference type="Pfam" id="PF04452"/>
    </source>
</evidence>
<dbReference type="Pfam" id="PF20260">
    <property type="entry name" value="PUA_4"/>
    <property type="match status" value="1"/>
</dbReference>
<comment type="similarity">
    <text evidence="2 12">Belongs to the RNA methyltransferase RsmE family.</text>
</comment>
<keyword evidence="9 12" id="KW-0949">S-adenosyl-L-methionine</keyword>
<comment type="catalytic activity">
    <reaction evidence="11 12">
        <text>uridine(1498) in 16S rRNA + S-adenosyl-L-methionine = N(3)-methyluridine(1498) in 16S rRNA + S-adenosyl-L-homocysteine + H(+)</text>
        <dbReference type="Rhea" id="RHEA:42920"/>
        <dbReference type="Rhea" id="RHEA-COMP:10283"/>
        <dbReference type="Rhea" id="RHEA-COMP:10284"/>
        <dbReference type="ChEBI" id="CHEBI:15378"/>
        <dbReference type="ChEBI" id="CHEBI:57856"/>
        <dbReference type="ChEBI" id="CHEBI:59789"/>
        <dbReference type="ChEBI" id="CHEBI:65315"/>
        <dbReference type="ChEBI" id="CHEBI:74502"/>
        <dbReference type="EC" id="2.1.1.193"/>
    </reaction>
</comment>
<dbReference type="AlphaFoldDB" id="A0A8J7FPB6"/>
<dbReference type="Gene3D" id="3.40.1280.10">
    <property type="match status" value="1"/>
</dbReference>
<evidence type="ECO:0000313" key="15">
    <source>
        <dbReference type="EMBL" id="MBE9608061.1"/>
    </source>
</evidence>
<keyword evidence="6 12" id="KW-0698">rRNA processing</keyword>
<dbReference type="InterPro" id="IPR046886">
    <property type="entry name" value="RsmE_MTase_dom"/>
</dbReference>
<dbReference type="PANTHER" id="PTHR30027">
    <property type="entry name" value="RIBOSOMAL RNA SMALL SUBUNIT METHYLTRANSFERASE E"/>
    <property type="match status" value="1"/>
</dbReference>
<dbReference type="Proteomes" id="UP000604481">
    <property type="component" value="Unassembled WGS sequence"/>
</dbReference>
<dbReference type="InterPro" id="IPR015947">
    <property type="entry name" value="PUA-like_sf"/>
</dbReference>
<dbReference type="CDD" id="cd18084">
    <property type="entry name" value="RsmE-like"/>
    <property type="match status" value="1"/>
</dbReference>
<evidence type="ECO:0000313" key="16">
    <source>
        <dbReference type="Proteomes" id="UP000604481"/>
    </source>
</evidence>
<dbReference type="RefSeq" id="WP_194114566.1">
    <property type="nucleotide sequence ID" value="NZ_JADFUA010000001.1"/>
</dbReference>
<protein>
    <recommendedName>
        <fullName evidence="4 12">Ribosomal RNA small subunit methyltransferase E</fullName>
        <ecNumber evidence="3 12">2.1.1.193</ecNumber>
    </recommendedName>
</protein>
<keyword evidence="5 12" id="KW-0963">Cytoplasm</keyword>
<evidence type="ECO:0000256" key="8">
    <source>
        <dbReference type="ARBA" id="ARBA00022679"/>
    </source>
</evidence>
<evidence type="ECO:0000259" key="14">
    <source>
        <dbReference type="Pfam" id="PF20260"/>
    </source>
</evidence>
<dbReference type="GO" id="GO:0005737">
    <property type="term" value="C:cytoplasm"/>
    <property type="evidence" value="ECO:0007669"/>
    <property type="project" value="UniProtKB-SubCell"/>
</dbReference>
<reference evidence="15 16" key="1">
    <citation type="submission" date="2020-10" db="EMBL/GenBank/DDBJ databases">
        <title>The genome sequence of Chitinilyticum litopenaei 4Y14.</title>
        <authorList>
            <person name="Liu Y."/>
        </authorList>
    </citation>
    <scope>NUCLEOTIDE SEQUENCE [LARGE SCALE GENOMIC DNA]</scope>
    <source>
        <strain evidence="15 16">4Y14</strain>
    </source>
</reference>
<evidence type="ECO:0000256" key="4">
    <source>
        <dbReference type="ARBA" id="ARBA00013673"/>
    </source>
</evidence>
<evidence type="ECO:0000256" key="2">
    <source>
        <dbReference type="ARBA" id="ARBA00005528"/>
    </source>
</evidence>
<accession>A0A8J7FPB6</accession>
<dbReference type="InterPro" id="IPR029028">
    <property type="entry name" value="Alpha/beta_knot_MTases"/>
</dbReference>
<dbReference type="GO" id="GO:0070475">
    <property type="term" value="P:rRNA base methylation"/>
    <property type="evidence" value="ECO:0007669"/>
    <property type="project" value="TreeGrafter"/>
</dbReference>
<proteinExistence type="inferred from homology"/>
<dbReference type="Pfam" id="PF04452">
    <property type="entry name" value="Methyltrans_RNA"/>
    <property type="match status" value="1"/>
</dbReference>
<dbReference type="InterPro" id="IPR006700">
    <property type="entry name" value="RsmE"/>
</dbReference>
<evidence type="ECO:0000256" key="11">
    <source>
        <dbReference type="ARBA" id="ARBA00047944"/>
    </source>
</evidence>
<dbReference type="SUPFAM" id="SSF88697">
    <property type="entry name" value="PUA domain-like"/>
    <property type="match status" value="1"/>
</dbReference>
<keyword evidence="8 12" id="KW-0808">Transferase</keyword>
<dbReference type="PANTHER" id="PTHR30027:SF3">
    <property type="entry name" value="16S RRNA (URACIL(1498)-N(3))-METHYLTRANSFERASE"/>
    <property type="match status" value="1"/>
</dbReference>
<dbReference type="InterPro" id="IPR029026">
    <property type="entry name" value="tRNA_m1G_MTases_N"/>
</dbReference>
<dbReference type="Gene3D" id="2.40.240.20">
    <property type="entry name" value="Hypothetical PUA domain-like, domain 1"/>
    <property type="match status" value="1"/>
</dbReference>
<feature type="domain" description="Ribosomal RNA small subunit methyltransferase E methyltransferase" evidence="13">
    <location>
        <begin position="72"/>
        <end position="234"/>
    </location>
</feature>
<comment type="function">
    <text evidence="10 12">Specifically methylates the N3 position of the uracil ring of uridine 1498 (m3U1498) in 16S rRNA. Acts on the fully assembled 30S ribosomal subunit.</text>
</comment>
<evidence type="ECO:0000256" key="5">
    <source>
        <dbReference type="ARBA" id="ARBA00022490"/>
    </source>
</evidence>
<dbReference type="GO" id="GO:0070042">
    <property type="term" value="F:rRNA (uridine-N3-)-methyltransferase activity"/>
    <property type="evidence" value="ECO:0007669"/>
    <property type="project" value="TreeGrafter"/>
</dbReference>
<sequence>MPRFYLPQPLAAGSEFNLPEAQARHVQVVRMQPGEAITLFNGEGGEYTAVITEMGKRNVAVRIASHDDAHRESPLHLTLVQVMTAADRMDYTIQKATELGVNIIQPITSQYCQQRVSGERAEKRLAHWEGVAAAAAEQCGRTRVPQILPILSLEHWLARPCAAELKLLLCPTGAVNWNSLPASADSAIMLVGPEGGFSATEDEMAIAQGYTPVVLGPRLFRAETVTPVVAGLLQARYGDF</sequence>
<dbReference type="PIRSF" id="PIRSF015601">
    <property type="entry name" value="MTase_slr0722"/>
    <property type="match status" value="1"/>
</dbReference>
<dbReference type="SUPFAM" id="SSF75217">
    <property type="entry name" value="alpha/beta knot"/>
    <property type="match status" value="1"/>
</dbReference>
<comment type="caution">
    <text evidence="15">The sequence shown here is derived from an EMBL/GenBank/DDBJ whole genome shotgun (WGS) entry which is preliminary data.</text>
</comment>
<feature type="domain" description="Ribosomal RNA small subunit methyltransferase E PUA-like" evidence="14">
    <location>
        <begin position="18"/>
        <end position="63"/>
    </location>
</feature>
<evidence type="ECO:0000256" key="9">
    <source>
        <dbReference type="ARBA" id="ARBA00022691"/>
    </source>
</evidence>
<name>A0A8J7FPB6_9NEIS</name>
<gene>
    <name evidence="15" type="ORF">INR99_01755</name>
</gene>
<keyword evidence="7 12" id="KW-0489">Methyltransferase</keyword>
<dbReference type="EMBL" id="JADFUA010000001">
    <property type="protein sequence ID" value="MBE9608061.1"/>
    <property type="molecule type" value="Genomic_DNA"/>
</dbReference>
<comment type="subcellular location">
    <subcellularLocation>
        <location evidence="1 12">Cytoplasm</location>
    </subcellularLocation>
</comment>
<evidence type="ECO:0000256" key="7">
    <source>
        <dbReference type="ARBA" id="ARBA00022603"/>
    </source>
</evidence>
<evidence type="ECO:0000256" key="12">
    <source>
        <dbReference type="PIRNR" id="PIRNR015601"/>
    </source>
</evidence>
<evidence type="ECO:0000256" key="3">
    <source>
        <dbReference type="ARBA" id="ARBA00012328"/>
    </source>
</evidence>
<dbReference type="NCBIfam" id="TIGR00046">
    <property type="entry name" value="RsmE family RNA methyltransferase"/>
    <property type="match status" value="1"/>
</dbReference>
<evidence type="ECO:0000256" key="6">
    <source>
        <dbReference type="ARBA" id="ARBA00022552"/>
    </source>
</evidence>